<reference evidence="2" key="1">
    <citation type="submission" date="2021-07" db="EMBL/GenBank/DDBJ databases">
        <title>Zhongshania sp. CAU 1632 isolated from seawater.</title>
        <authorList>
            <person name="Kim W."/>
        </authorList>
    </citation>
    <scope>NUCLEOTIDE SEQUENCE</scope>
    <source>
        <strain evidence="2">CAU 1632</strain>
    </source>
</reference>
<evidence type="ECO:0000313" key="2">
    <source>
        <dbReference type="EMBL" id="MBW2942285.1"/>
    </source>
</evidence>
<sequence>MSENHELKKLFEGVVPERLDEVLGLIDTHSAQFRRVGDKSGFNLDAGAYGAIQFTQRSLEQLWLFGFAGLYALHSFSGVIFLVKCRGLKLDLDEIDGLPAQKEENKRFSKIIETIKGLNSAESEYDFTWPAGIPKPEEGRPKDTEQAAVFDLVLMATAYVFLHELKHVIFESEGNAPEDRLCEELECDSFASEMMLSKTQDYSAKSGYPEDQVRMKRSISIALGSAFLAVATPPNNLGGTATHPAVHDRWSATLGKIQLEENDFYWLYFASLAIALLKHMKIVFPVQMVVTYKQLAIAAIKALEEGI</sequence>
<evidence type="ECO:0000256" key="1">
    <source>
        <dbReference type="SAM" id="Phobius"/>
    </source>
</evidence>
<protein>
    <recommendedName>
        <fullName evidence="4">Phage exclusion protein</fullName>
    </recommendedName>
</protein>
<dbReference type="Pfam" id="PF10463">
    <property type="entry name" value="Peptidase_U49"/>
    <property type="match status" value="1"/>
</dbReference>
<accession>A0ABS6VVC6</accession>
<dbReference type="InterPro" id="IPR019504">
    <property type="entry name" value="Peptidase_U49_Lit_pept"/>
</dbReference>
<gene>
    <name evidence="2" type="ORF">KXJ70_15930</name>
</gene>
<dbReference type="NCBIfam" id="NF007238">
    <property type="entry name" value="PRK09672.1"/>
    <property type="match status" value="1"/>
</dbReference>
<keyword evidence="3" id="KW-1185">Reference proteome</keyword>
<name>A0ABS6VVC6_9GAMM</name>
<keyword evidence="1" id="KW-0812">Transmembrane</keyword>
<evidence type="ECO:0008006" key="4">
    <source>
        <dbReference type="Google" id="ProtNLM"/>
    </source>
</evidence>
<organism evidence="2 3">
    <name type="scientific">Zhongshania aquimaris</name>
    <dbReference type="NCBI Taxonomy" id="2857107"/>
    <lineage>
        <taxon>Bacteria</taxon>
        <taxon>Pseudomonadati</taxon>
        <taxon>Pseudomonadota</taxon>
        <taxon>Gammaproteobacteria</taxon>
        <taxon>Cellvibrionales</taxon>
        <taxon>Spongiibacteraceae</taxon>
        <taxon>Zhongshania</taxon>
    </lineage>
</organism>
<feature type="transmembrane region" description="Helical" evidence="1">
    <location>
        <begin position="62"/>
        <end position="83"/>
    </location>
</feature>
<keyword evidence="1" id="KW-0472">Membrane</keyword>
<evidence type="ECO:0000313" key="3">
    <source>
        <dbReference type="Proteomes" id="UP001166291"/>
    </source>
</evidence>
<dbReference type="RefSeq" id="WP_219044533.1">
    <property type="nucleotide sequence ID" value="NZ_JAHWDQ010000005.1"/>
</dbReference>
<proteinExistence type="predicted"/>
<dbReference type="Proteomes" id="UP001166291">
    <property type="component" value="Unassembled WGS sequence"/>
</dbReference>
<keyword evidence="1" id="KW-1133">Transmembrane helix</keyword>
<comment type="caution">
    <text evidence="2">The sequence shown here is derived from an EMBL/GenBank/DDBJ whole genome shotgun (WGS) entry which is preliminary data.</text>
</comment>
<dbReference type="EMBL" id="JAHWDQ010000005">
    <property type="protein sequence ID" value="MBW2942285.1"/>
    <property type="molecule type" value="Genomic_DNA"/>
</dbReference>